<dbReference type="PANTHER" id="PTHR11946:SF109">
    <property type="entry name" value="VALINE--TRNA LIGASE"/>
    <property type="match status" value="1"/>
</dbReference>
<protein>
    <recommendedName>
        <fullName evidence="2">valine--tRNA ligase</fullName>
        <ecNumber evidence="2">6.1.1.9</ecNumber>
    </recommendedName>
    <alternativeName>
        <fullName evidence="8">Valyl-tRNA synthetase</fullName>
    </alternativeName>
</protein>
<evidence type="ECO:0000256" key="3">
    <source>
        <dbReference type="ARBA" id="ARBA00022598"/>
    </source>
</evidence>
<keyword evidence="5 10" id="KW-0067">ATP-binding</keyword>
<dbReference type="Gene3D" id="3.40.50.620">
    <property type="entry name" value="HUPs"/>
    <property type="match status" value="2"/>
</dbReference>
<dbReference type="FunFam" id="3.40.50.620:FF:000020">
    <property type="entry name" value="Valine--tRNA ligase, mitochondrial"/>
    <property type="match status" value="1"/>
</dbReference>
<keyword evidence="15" id="KW-1185">Reference proteome</keyword>
<dbReference type="GO" id="GO:0002161">
    <property type="term" value="F:aminoacyl-tRNA deacylase activity"/>
    <property type="evidence" value="ECO:0007669"/>
    <property type="project" value="InterPro"/>
</dbReference>
<feature type="domain" description="Methionyl/Valyl/Leucyl/Isoleucyl-tRNA synthetase anticodon-binding" evidence="13">
    <location>
        <begin position="627"/>
        <end position="773"/>
    </location>
</feature>
<dbReference type="GO" id="GO:0004832">
    <property type="term" value="F:valine-tRNA ligase activity"/>
    <property type="evidence" value="ECO:0007669"/>
    <property type="project" value="UniProtKB-EC"/>
</dbReference>
<evidence type="ECO:0000256" key="9">
    <source>
        <dbReference type="ARBA" id="ARBA00047552"/>
    </source>
</evidence>
<evidence type="ECO:0000256" key="2">
    <source>
        <dbReference type="ARBA" id="ARBA00013169"/>
    </source>
</evidence>
<dbReference type="GO" id="GO:0005829">
    <property type="term" value="C:cytosol"/>
    <property type="evidence" value="ECO:0007669"/>
    <property type="project" value="TreeGrafter"/>
</dbReference>
<evidence type="ECO:0000256" key="1">
    <source>
        <dbReference type="ARBA" id="ARBA00005594"/>
    </source>
</evidence>
<keyword evidence="7 10" id="KW-0030">Aminoacyl-tRNA synthetase</keyword>
<sequence length="899" mass="104011">MLRILDKKLIFRCNHLNKLCIRRYVIYNQKNLELDQAYVPHKVENVTKPNYFKPQQKQSRPFILVLPPPNITGTLHIGHALTATIQDVLVRWKQMQGFETLWIPGTDHAGIATQVVVEKLLWSENKQTRHNIGRELFIEKVHEWRKEKSPIIREQLQRLGVLLDWDREVFTLDEQRSKAVQEAFIKLFEEGLIYRSKSLVNWSCALKSAISDIEVEQLTLTGSTNISVPGYEEPVEFGILTKFAYLIEGTEEEIVVATTRPETMLGDVAIAVHPDDSRYARLIGKFAKHPFRNNTIPIIPDSFVDREFGTGAVKITPAHDFNDYEVGKRHSLENIQVIDENGKLTLECGKFFGLPRFDARKVITNELQHLGLLRSREEHPMVVPICSRSKDIVEFLIRPQWFLKCDSMAAEAIRNVKEGKLSIDPKMMEKTWFTWLENIRDWCISRQLWWGHQIPAYLCSSSKTEETVWVAAESAEIATQKGASKLGLPASDVNVKRDEDVLDTWFSSALFPFSVFGWPQKEINAVSKRSYEKGILSKEEFERCIHSQKKMFPQGIPECGSDALRFTLVSHNIKNMYINFDVSECYTNKLFCNKIWQATKFTKHWFAEVSGRQELKTVDFDQLAEVDYWILSKLTFMIDKVIDGIEDFDFYICTNALKNFLYFEFCDIYLETTKRGLRSSDNAIALGHLWTLLTCLDISLRALAPFMPVLSEHLHSRLPVFPDQEKVLEWPQKLNWRNEHLERTVEDVMDIVIALRRLKKTFNISSKSESKVHLVDSSNLLKKYLNIIEDLTGFKDIRLDGTLPDEVVSCSLKDKSGNTYIYLQVSDEVKKSFQTDLLQIEKKKEKINKELNKMNNMVSGSTYKINASLEKQEIHSKKISSLQEQLVRLEYFQNIAKGS</sequence>
<evidence type="ECO:0000256" key="8">
    <source>
        <dbReference type="ARBA" id="ARBA00029936"/>
    </source>
</evidence>
<evidence type="ECO:0000256" key="7">
    <source>
        <dbReference type="ARBA" id="ARBA00023146"/>
    </source>
</evidence>
<organism evidence="14 15">
    <name type="scientific">Diabrotica balteata</name>
    <name type="common">Banded cucumber beetle</name>
    <dbReference type="NCBI Taxonomy" id="107213"/>
    <lineage>
        <taxon>Eukaryota</taxon>
        <taxon>Metazoa</taxon>
        <taxon>Ecdysozoa</taxon>
        <taxon>Arthropoda</taxon>
        <taxon>Hexapoda</taxon>
        <taxon>Insecta</taxon>
        <taxon>Pterygota</taxon>
        <taxon>Neoptera</taxon>
        <taxon>Endopterygota</taxon>
        <taxon>Coleoptera</taxon>
        <taxon>Polyphaga</taxon>
        <taxon>Cucujiformia</taxon>
        <taxon>Chrysomeloidea</taxon>
        <taxon>Chrysomelidae</taxon>
        <taxon>Galerucinae</taxon>
        <taxon>Diabroticina</taxon>
        <taxon>Diabroticites</taxon>
        <taxon>Diabrotica</taxon>
    </lineage>
</organism>
<dbReference type="PRINTS" id="PR00986">
    <property type="entry name" value="TRNASYNTHVAL"/>
</dbReference>
<keyword evidence="3 10" id="KW-0436">Ligase</keyword>
<dbReference type="GO" id="GO:0006438">
    <property type="term" value="P:valyl-tRNA aminoacylation"/>
    <property type="evidence" value="ECO:0007669"/>
    <property type="project" value="InterPro"/>
</dbReference>
<dbReference type="NCBIfam" id="TIGR00422">
    <property type="entry name" value="valS"/>
    <property type="match status" value="1"/>
</dbReference>
<dbReference type="EC" id="6.1.1.9" evidence="2"/>
<dbReference type="EMBL" id="OU898281">
    <property type="protein sequence ID" value="CAH1281353.1"/>
    <property type="molecule type" value="Genomic_DNA"/>
</dbReference>
<evidence type="ECO:0000313" key="15">
    <source>
        <dbReference type="Proteomes" id="UP001153709"/>
    </source>
</evidence>
<dbReference type="InterPro" id="IPR002303">
    <property type="entry name" value="Valyl-tRNA_ligase"/>
</dbReference>
<evidence type="ECO:0000256" key="4">
    <source>
        <dbReference type="ARBA" id="ARBA00022741"/>
    </source>
</evidence>
<feature type="domain" description="Aminoacyl-tRNA synthetase class Ia" evidence="12">
    <location>
        <begin position="47"/>
        <end position="527"/>
    </location>
</feature>
<keyword evidence="4 10" id="KW-0547">Nucleotide-binding</keyword>
<dbReference type="SUPFAM" id="SSF47323">
    <property type="entry name" value="Anticodon-binding domain of a subclass of class I aminoacyl-tRNA synthetases"/>
    <property type="match status" value="1"/>
</dbReference>
<evidence type="ECO:0000259" key="12">
    <source>
        <dbReference type="Pfam" id="PF00133"/>
    </source>
</evidence>
<evidence type="ECO:0000256" key="10">
    <source>
        <dbReference type="RuleBase" id="RU363035"/>
    </source>
</evidence>
<dbReference type="GO" id="GO:0005524">
    <property type="term" value="F:ATP binding"/>
    <property type="evidence" value="ECO:0007669"/>
    <property type="project" value="UniProtKB-KW"/>
</dbReference>
<keyword evidence="6 10" id="KW-0648">Protein biosynthesis</keyword>
<reference evidence="14" key="1">
    <citation type="submission" date="2022-01" db="EMBL/GenBank/DDBJ databases">
        <authorList>
            <person name="King R."/>
        </authorList>
    </citation>
    <scope>NUCLEOTIDE SEQUENCE</scope>
</reference>
<evidence type="ECO:0000256" key="6">
    <source>
        <dbReference type="ARBA" id="ARBA00022917"/>
    </source>
</evidence>
<gene>
    <name evidence="14" type="ORF">DIABBA_LOCUS9108</name>
</gene>
<dbReference type="Gene3D" id="3.90.740.10">
    <property type="entry name" value="Valyl/Leucyl/Isoleucyl-tRNA synthetase, editing domain"/>
    <property type="match status" value="1"/>
</dbReference>
<accession>A0A9P0H096</accession>
<dbReference type="InterPro" id="IPR002300">
    <property type="entry name" value="aa-tRNA-synth_Ia"/>
</dbReference>
<dbReference type="InterPro" id="IPR013155">
    <property type="entry name" value="M/V/L/I-tRNA-synth_anticd-bd"/>
</dbReference>
<dbReference type="InterPro" id="IPR033705">
    <property type="entry name" value="Anticodon_Ia_Val"/>
</dbReference>
<dbReference type="FunFam" id="3.90.740.10:FF:000005">
    <property type="entry name" value="Valine--tRNA ligase, mitochondrial"/>
    <property type="match status" value="1"/>
</dbReference>
<dbReference type="Pfam" id="PF08264">
    <property type="entry name" value="Anticodon_1"/>
    <property type="match status" value="1"/>
</dbReference>
<dbReference type="PROSITE" id="PS00178">
    <property type="entry name" value="AA_TRNA_LIGASE_I"/>
    <property type="match status" value="1"/>
</dbReference>
<dbReference type="PANTHER" id="PTHR11946">
    <property type="entry name" value="VALYL-TRNA SYNTHETASES"/>
    <property type="match status" value="1"/>
</dbReference>
<comment type="catalytic activity">
    <reaction evidence="9">
        <text>tRNA(Val) + L-valine + ATP = L-valyl-tRNA(Val) + AMP + diphosphate</text>
        <dbReference type="Rhea" id="RHEA:10704"/>
        <dbReference type="Rhea" id="RHEA-COMP:9672"/>
        <dbReference type="Rhea" id="RHEA-COMP:9708"/>
        <dbReference type="ChEBI" id="CHEBI:30616"/>
        <dbReference type="ChEBI" id="CHEBI:33019"/>
        <dbReference type="ChEBI" id="CHEBI:57762"/>
        <dbReference type="ChEBI" id="CHEBI:78442"/>
        <dbReference type="ChEBI" id="CHEBI:78537"/>
        <dbReference type="ChEBI" id="CHEBI:456215"/>
        <dbReference type="EC" id="6.1.1.9"/>
    </reaction>
</comment>
<evidence type="ECO:0000256" key="11">
    <source>
        <dbReference type="SAM" id="Coils"/>
    </source>
</evidence>
<proteinExistence type="inferred from homology"/>
<feature type="coiled-coil region" evidence="11">
    <location>
        <begin position="830"/>
        <end position="857"/>
    </location>
</feature>
<evidence type="ECO:0000256" key="5">
    <source>
        <dbReference type="ARBA" id="ARBA00022840"/>
    </source>
</evidence>
<dbReference type="CDD" id="cd07962">
    <property type="entry name" value="Anticodon_Ia_Val"/>
    <property type="match status" value="1"/>
</dbReference>
<dbReference type="InterPro" id="IPR001412">
    <property type="entry name" value="aa-tRNA-synth_I_CS"/>
</dbReference>
<name>A0A9P0H096_DIABA</name>
<dbReference type="InterPro" id="IPR009080">
    <property type="entry name" value="tRNAsynth_Ia_anticodon-bd"/>
</dbReference>
<dbReference type="InterPro" id="IPR014729">
    <property type="entry name" value="Rossmann-like_a/b/a_fold"/>
</dbReference>
<dbReference type="InterPro" id="IPR009008">
    <property type="entry name" value="Val/Leu/Ile-tRNA-synth_edit"/>
</dbReference>
<comment type="similarity">
    <text evidence="1 10">Belongs to the class-I aminoacyl-tRNA synthetase family.</text>
</comment>
<evidence type="ECO:0000259" key="13">
    <source>
        <dbReference type="Pfam" id="PF08264"/>
    </source>
</evidence>
<evidence type="ECO:0000313" key="14">
    <source>
        <dbReference type="EMBL" id="CAH1281353.1"/>
    </source>
</evidence>
<dbReference type="Gene3D" id="1.10.730.10">
    <property type="entry name" value="Isoleucyl-tRNA Synthetase, Domain 1"/>
    <property type="match status" value="1"/>
</dbReference>
<dbReference type="AlphaFoldDB" id="A0A9P0H096"/>
<dbReference type="Pfam" id="PF00133">
    <property type="entry name" value="tRNA-synt_1"/>
    <property type="match status" value="1"/>
</dbReference>
<dbReference type="SUPFAM" id="SSF52374">
    <property type="entry name" value="Nucleotidylyl transferase"/>
    <property type="match status" value="1"/>
</dbReference>
<dbReference type="Proteomes" id="UP001153709">
    <property type="component" value="Chromosome 6"/>
</dbReference>
<dbReference type="SUPFAM" id="SSF50677">
    <property type="entry name" value="ValRS/IleRS/LeuRS editing domain"/>
    <property type="match status" value="1"/>
</dbReference>
<keyword evidence="11" id="KW-0175">Coiled coil</keyword>